<comment type="caution">
    <text evidence="2">The sequence shown here is derived from an EMBL/GenBank/DDBJ whole genome shotgun (WGS) entry which is preliminary data.</text>
</comment>
<organism evidence="2 3">
    <name type="scientific">Terrabacter tumescens</name>
    <dbReference type="NCBI Taxonomy" id="60443"/>
    <lineage>
        <taxon>Bacteria</taxon>
        <taxon>Bacillati</taxon>
        <taxon>Actinomycetota</taxon>
        <taxon>Actinomycetes</taxon>
        <taxon>Micrococcales</taxon>
        <taxon>Intrasporangiaceae</taxon>
        <taxon>Terrabacter</taxon>
    </lineage>
</organism>
<reference evidence="3" key="1">
    <citation type="journal article" date="2019" name="Int. J. Syst. Evol. Microbiol.">
        <title>The Global Catalogue of Microorganisms (GCM) 10K type strain sequencing project: providing services to taxonomists for standard genome sequencing and annotation.</title>
        <authorList>
            <consortium name="The Broad Institute Genomics Platform"/>
            <consortium name="The Broad Institute Genome Sequencing Center for Infectious Disease"/>
            <person name="Wu L."/>
            <person name="Ma J."/>
        </authorList>
    </citation>
    <scope>NUCLEOTIDE SEQUENCE [LARGE SCALE GENOMIC DNA]</scope>
    <source>
        <strain evidence="3">JCM 1365</strain>
    </source>
</reference>
<evidence type="ECO:0000313" key="2">
    <source>
        <dbReference type="EMBL" id="GGM94109.1"/>
    </source>
</evidence>
<feature type="region of interest" description="Disordered" evidence="1">
    <location>
        <begin position="80"/>
        <end position="134"/>
    </location>
</feature>
<evidence type="ECO:0000256" key="1">
    <source>
        <dbReference type="SAM" id="MobiDB-lite"/>
    </source>
</evidence>
<dbReference type="Proteomes" id="UP000623461">
    <property type="component" value="Unassembled WGS sequence"/>
</dbReference>
<gene>
    <name evidence="2" type="ORF">GCM10009721_20390</name>
</gene>
<feature type="compositionally biased region" description="Low complexity" evidence="1">
    <location>
        <begin position="24"/>
        <end position="47"/>
    </location>
</feature>
<keyword evidence="3" id="KW-1185">Reference proteome</keyword>
<sequence>MKAATVRVSERTSPEPTTMPPGEPTLQAAASTAAATETTATATPSRAGRGREGGAGRSGANIRPLSRAKITVRVLMVASPTSVRARRGQAAGPKVPRGRATSGTQSCVGHAEMPRSSPPLPKGREPGLSRLTPG</sequence>
<proteinExistence type="predicted"/>
<protein>
    <submittedName>
        <fullName evidence="2">Uncharacterized protein</fullName>
    </submittedName>
</protein>
<name>A0ABQ2I0C0_9MICO</name>
<feature type="region of interest" description="Disordered" evidence="1">
    <location>
        <begin position="1"/>
        <end position="64"/>
    </location>
</feature>
<accession>A0ABQ2I0C0</accession>
<evidence type="ECO:0000313" key="3">
    <source>
        <dbReference type="Proteomes" id="UP000623461"/>
    </source>
</evidence>
<dbReference type="EMBL" id="BMNZ01000003">
    <property type="protein sequence ID" value="GGM94109.1"/>
    <property type="molecule type" value="Genomic_DNA"/>
</dbReference>